<dbReference type="RefSeq" id="WP_053550172.1">
    <property type="nucleotide sequence ID" value="NZ_CP010802.1"/>
</dbReference>
<gene>
    <name evidence="1" type="ORF">DSOUD_1239</name>
</gene>
<dbReference type="PATRIC" id="fig|1603606.3.peg.1354"/>
<dbReference type="OrthoDB" id="9180239at2"/>
<dbReference type="KEGG" id="des:DSOUD_1239"/>
<keyword evidence="2" id="KW-1185">Reference proteome</keyword>
<evidence type="ECO:0000313" key="2">
    <source>
        <dbReference type="Proteomes" id="UP000057158"/>
    </source>
</evidence>
<dbReference type="Proteomes" id="UP000057158">
    <property type="component" value="Chromosome"/>
</dbReference>
<accession>A0A0M4DH09</accession>
<sequence>MDKKEVPQDACLLGSWHEICYAVDETGRYVLAPSAGWDPSNLANLQAWEVIGEEIAAAIGRVVGGKTSPLDVHMARCQMDVSLLASYVGLPRWRVRRHLRPAVFSRLKPALLARYADIFAVPPEMLGRIPDRAELPVSLQRFEKDQSS</sequence>
<dbReference type="STRING" id="1603606.DSOUD_1239"/>
<organism evidence="1 2">
    <name type="scientific">Desulfuromonas soudanensis</name>
    <dbReference type="NCBI Taxonomy" id="1603606"/>
    <lineage>
        <taxon>Bacteria</taxon>
        <taxon>Pseudomonadati</taxon>
        <taxon>Thermodesulfobacteriota</taxon>
        <taxon>Desulfuromonadia</taxon>
        <taxon>Desulfuromonadales</taxon>
        <taxon>Desulfuromonadaceae</taxon>
        <taxon>Desulfuromonas</taxon>
    </lineage>
</organism>
<name>A0A0M4DH09_9BACT</name>
<dbReference type="AlphaFoldDB" id="A0A0M4DH09"/>
<evidence type="ECO:0000313" key="1">
    <source>
        <dbReference type="EMBL" id="ALC16020.1"/>
    </source>
</evidence>
<protein>
    <submittedName>
        <fullName evidence="1">Uncharacterized protein</fullName>
    </submittedName>
</protein>
<reference evidence="1 2" key="1">
    <citation type="submission" date="2015-07" db="EMBL/GenBank/DDBJ databases">
        <title>Isolation and Genomic Characterization of a Novel Halophilic Metal-Reducing Deltaproteobacterium from the Deep Subsurface.</title>
        <authorList>
            <person name="Badalamenti J.P."/>
            <person name="Summers Z.M."/>
            <person name="Gralnick J.A."/>
            <person name="Bond D.R."/>
        </authorList>
    </citation>
    <scope>NUCLEOTIDE SEQUENCE [LARGE SCALE GENOMIC DNA]</scope>
    <source>
        <strain evidence="1 2">WTL</strain>
    </source>
</reference>
<proteinExistence type="predicted"/>
<dbReference type="EMBL" id="CP010802">
    <property type="protein sequence ID" value="ALC16020.1"/>
    <property type="molecule type" value="Genomic_DNA"/>
</dbReference>